<dbReference type="Gene3D" id="3.40.50.2020">
    <property type="match status" value="1"/>
</dbReference>
<dbReference type="GO" id="GO:0005829">
    <property type="term" value="C:cytosol"/>
    <property type="evidence" value="ECO:0007669"/>
    <property type="project" value="TreeGrafter"/>
</dbReference>
<dbReference type="EC" id="2.4.2.8" evidence="5 15"/>
<evidence type="ECO:0000256" key="5">
    <source>
        <dbReference type="ARBA" id="ARBA00011895"/>
    </source>
</evidence>
<comment type="pathway">
    <text evidence="3 15">Purine metabolism; IMP biosynthesis via salvage pathway; IMP from hypoxanthine: step 1/1.</text>
</comment>
<dbReference type="InterPro" id="IPR000836">
    <property type="entry name" value="PRTase_dom"/>
</dbReference>
<comment type="catalytic activity">
    <reaction evidence="13">
        <text>GMP + diphosphate = guanine + 5-phospho-alpha-D-ribose 1-diphosphate</text>
        <dbReference type="Rhea" id="RHEA:25424"/>
        <dbReference type="ChEBI" id="CHEBI:16235"/>
        <dbReference type="ChEBI" id="CHEBI:33019"/>
        <dbReference type="ChEBI" id="CHEBI:58017"/>
        <dbReference type="ChEBI" id="CHEBI:58115"/>
        <dbReference type="EC" id="2.4.2.8"/>
    </reaction>
    <physiologicalReaction direction="right-to-left" evidence="13">
        <dbReference type="Rhea" id="RHEA:25426"/>
    </physiologicalReaction>
</comment>
<comment type="similarity">
    <text evidence="4 15">Belongs to the purine/pyrimidine phosphoribosyltransferase family.</text>
</comment>
<keyword evidence="12 15" id="KW-0460">Magnesium</keyword>
<dbReference type="GO" id="GO:0000287">
    <property type="term" value="F:magnesium ion binding"/>
    <property type="evidence" value="ECO:0007669"/>
    <property type="project" value="TreeGrafter"/>
</dbReference>
<dbReference type="GO" id="GO:0006166">
    <property type="term" value="P:purine ribonucleoside salvage"/>
    <property type="evidence" value="ECO:0007669"/>
    <property type="project" value="UniProtKB-KW"/>
</dbReference>
<dbReference type="GO" id="GO:0000166">
    <property type="term" value="F:nucleotide binding"/>
    <property type="evidence" value="ECO:0007669"/>
    <property type="project" value="UniProtKB-KW"/>
</dbReference>
<dbReference type="PANTHER" id="PTHR43340:SF1">
    <property type="entry name" value="HYPOXANTHINE PHOSPHORIBOSYLTRANSFERASE"/>
    <property type="match status" value="1"/>
</dbReference>
<dbReference type="eggNOG" id="COG0634">
    <property type="taxonomic scope" value="Bacteria"/>
</dbReference>
<sequence length="178" mass="19777">MNLPPHMLRSVIPAEAIARRVAELGRTISERYMGEPLVAVCVLKGATLFFADLVRRLTCGPELDYLQLASYAGGTSSTGRVVFRKDMDVSVEDKHVLVVEDIVDSGKSMEYLLKVLSSRKPRSVALAALIDKHERREAAVTVDFPGFTLNEGFVVGYGMDYAERYRELPHVAEVIFTN</sequence>
<dbReference type="FunFam" id="3.40.50.2020:FF:000006">
    <property type="entry name" value="Hypoxanthine phosphoribosyltransferase"/>
    <property type="match status" value="1"/>
</dbReference>
<accession>S7TE97</accession>
<evidence type="ECO:0000256" key="8">
    <source>
        <dbReference type="ARBA" id="ARBA00022679"/>
    </source>
</evidence>
<comment type="caution">
    <text evidence="17">The sequence shown here is derived from an EMBL/GenBank/DDBJ whole genome shotgun (WGS) entry which is preliminary data.</text>
</comment>
<evidence type="ECO:0000313" key="18">
    <source>
        <dbReference type="Proteomes" id="UP000014975"/>
    </source>
</evidence>
<dbReference type="RefSeq" id="WP_020886154.1">
    <property type="nucleotide sequence ID" value="NZ_ATHI01000005.1"/>
</dbReference>
<keyword evidence="7 15" id="KW-0328">Glycosyltransferase</keyword>
<dbReference type="Pfam" id="PF00156">
    <property type="entry name" value="Pribosyltran"/>
    <property type="match status" value="1"/>
</dbReference>
<proteinExistence type="inferred from homology"/>
<keyword evidence="8 15" id="KW-0808">Transferase</keyword>
<evidence type="ECO:0000256" key="12">
    <source>
        <dbReference type="ARBA" id="ARBA00022842"/>
    </source>
</evidence>
<evidence type="ECO:0000256" key="13">
    <source>
        <dbReference type="ARBA" id="ARBA00048811"/>
    </source>
</evidence>
<dbReference type="Proteomes" id="UP000014975">
    <property type="component" value="Unassembled WGS sequence"/>
</dbReference>
<dbReference type="GO" id="GO:0052657">
    <property type="term" value="F:guanine phosphoribosyltransferase activity"/>
    <property type="evidence" value="ECO:0007669"/>
    <property type="project" value="UniProtKB-ARBA"/>
</dbReference>
<evidence type="ECO:0000256" key="7">
    <source>
        <dbReference type="ARBA" id="ARBA00022676"/>
    </source>
</evidence>
<evidence type="ECO:0000256" key="1">
    <source>
        <dbReference type="ARBA" id="ARBA00001946"/>
    </source>
</evidence>
<dbReference type="GO" id="GO:0004422">
    <property type="term" value="F:hypoxanthine phosphoribosyltransferase activity"/>
    <property type="evidence" value="ECO:0007669"/>
    <property type="project" value="InterPro"/>
</dbReference>
<comment type="subcellular location">
    <subcellularLocation>
        <location evidence="2 15">Cytoplasm</location>
    </subcellularLocation>
</comment>
<keyword evidence="10 15" id="KW-0660">Purine salvage</keyword>
<dbReference type="GO" id="GO:0032264">
    <property type="term" value="P:IMP salvage"/>
    <property type="evidence" value="ECO:0007669"/>
    <property type="project" value="UniProtKB-UniPathway"/>
</dbReference>
<dbReference type="InterPro" id="IPR005904">
    <property type="entry name" value="Hxn_phspho_trans"/>
</dbReference>
<evidence type="ECO:0000256" key="3">
    <source>
        <dbReference type="ARBA" id="ARBA00004669"/>
    </source>
</evidence>
<name>S7TE97_9BACT</name>
<gene>
    <name evidence="17" type="ORF">dsat_2268</name>
</gene>
<dbReference type="PANTHER" id="PTHR43340">
    <property type="entry name" value="HYPOXANTHINE-GUANINE PHOSPHORIBOSYLTRANSFERASE"/>
    <property type="match status" value="1"/>
</dbReference>
<dbReference type="AlphaFoldDB" id="S7TE97"/>
<dbReference type="NCBIfam" id="TIGR01203">
    <property type="entry name" value="HGPRTase"/>
    <property type="match status" value="1"/>
</dbReference>
<keyword evidence="9 15" id="KW-0479">Metal-binding</keyword>
<evidence type="ECO:0000256" key="9">
    <source>
        <dbReference type="ARBA" id="ARBA00022723"/>
    </source>
</evidence>
<comment type="cofactor">
    <cofactor evidence="1 15">
        <name>Mg(2+)</name>
        <dbReference type="ChEBI" id="CHEBI:18420"/>
    </cofactor>
</comment>
<dbReference type="InterPro" id="IPR029057">
    <property type="entry name" value="PRTase-like"/>
</dbReference>
<feature type="domain" description="Phosphoribosyltransferase" evidence="16">
    <location>
        <begin position="15"/>
        <end position="161"/>
    </location>
</feature>
<evidence type="ECO:0000256" key="4">
    <source>
        <dbReference type="ARBA" id="ARBA00008391"/>
    </source>
</evidence>
<dbReference type="GO" id="GO:0032263">
    <property type="term" value="P:GMP salvage"/>
    <property type="evidence" value="ECO:0007669"/>
    <property type="project" value="TreeGrafter"/>
</dbReference>
<evidence type="ECO:0000313" key="17">
    <source>
        <dbReference type="EMBL" id="EPR34905.1"/>
    </source>
</evidence>
<comment type="catalytic activity">
    <reaction evidence="14">
        <text>IMP + diphosphate = hypoxanthine + 5-phospho-alpha-D-ribose 1-diphosphate</text>
        <dbReference type="Rhea" id="RHEA:17973"/>
        <dbReference type="ChEBI" id="CHEBI:17368"/>
        <dbReference type="ChEBI" id="CHEBI:33019"/>
        <dbReference type="ChEBI" id="CHEBI:58017"/>
        <dbReference type="ChEBI" id="CHEBI:58053"/>
        <dbReference type="EC" id="2.4.2.8"/>
    </reaction>
    <physiologicalReaction direction="right-to-left" evidence="14">
        <dbReference type="Rhea" id="RHEA:17975"/>
    </physiologicalReaction>
</comment>
<dbReference type="GO" id="GO:0046100">
    <property type="term" value="P:hypoxanthine metabolic process"/>
    <property type="evidence" value="ECO:0007669"/>
    <property type="project" value="TreeGrafter"/>
</dbReference>
<evidence type="ECO:0000256" key="6">
    <source>
        <dbReference type="ARBA" id="ARBA00022490"/>
    </source>
</evidence>
<dbReference type="EMBL" id="ATHI01000005">
    <property type="protein sequence ID" value="EPR34905.1"/>
    <property type="molecule type" value="Genomic_DNA"/>
</dbReference>
<dbReference type="InterPro" id="IPR050408">
    <property type="entry name" value="HGPRT"/>
</dbReference>
<dbReference type="UniPathway" id="UPA00591">
    <property type="reaction ID" value="UER00648"/>
</dbReference>
<evidence type="ECO:0000256" key="14">
    <source>
        <dbReference type="ARBA" id="ARBA00049402"/>
    </source>
</evidence>
<evidence type="ECO:0000256" key="11">
    <source>
        <dbReference type="ARBA" id="ARBA00022741"/>
    </source>
</evidence>
<dbReference type="SUPFAM" id="SSF53271">
    <property type="entry name" value="PRTase-like"/>
    <property type="match status" value="1"/>
</dbReference>
<dbReference type="OrthoDB" id="9802824at2"/>
<evidence type="ECO:0000256" key="15">
    <source>
        <dbReference type="RuleBase" id="RU364099"/>
    </source>
</evidence>
<reference evidence="17 18" key="1">
    <citation type="journal article" date="2013" name="Genome Announc.">
        <title>Draft genome sequences for three mercury-methylating, sulfate-reducing bacteria.</title>
        <authorList>
            <person name="Brown S.D."/>
            <person name="Hurt R.A.Jr."/>
            <person name="Gilmour C.C."/>
            <person name="Elias D.A."/>
        </authorList>
    </citation>
    <scope>NUCLEOTIDE SEQUENCE [LARGE SCALE GENOMIC DNA]</scope>
    <source>
        <strain evidence="17 18">DSM 16529</strain>
    </source>
</reference>
<dbReference type="PATRIC" id="fig|1121439.3.peg.657"/>
<keyword evidence="6 15" id="KW-0963">Cytoplasm</keyword>
<keyword evidence="18" id="KW-1185">Reference proteome</keyword>
<protein>
    <recommendedName>
        <fullName evidence="5 15">Hypoxanthine phosphoribosyltransferase</fullName>
        <ecNumber evidence="5 15">2.4.2.8</ecNumber>
    </recommendedName>
</protein>
<evidence type="ECO:0000256" key="10">
    <source>
        <dbReference type="ARBA" id="ARBA00022726"/>
    </source>
</evidence>
<organism evidence="17 18">
    <name type="scientific">Alkalidesulfovibrio alkalitolerans DSM 16529</name>
    <dbReference type="NCBI Taxonomy" id="1121439"/>
    <lineage>
        <taxon>Bacteria</taxon>
        <taxon>Pseudomonadati</taxon>
        <taxon>Thermodesulfobacteriota</taxon>
        <taxon>Desulfovibrionia</taxon>
        <taxon>Desulfovibrionales</taxon>
        <taxon>Desulfovibrionaceae</taxon>
        <taxon>Alkalidesulfovibrio</taxon>
    </lineage>
</organism>
<dbReference type="CDD" id="cd06223">
    <property type="entry name" value="PRTases_typeI"/>
    <property type="match status" value="1"/>
</dbReference>
<keyword evidence="11 15" id="KW-0547">Nucleotide-binding</keyword>
<dbReference type="GO" id="GO:0006178">
    <property type="term" value="P:guanine salvage"/>
    <property type="evidence" value="ECO:0007669"/>
    <property type="project" value="TreeGrafter"/>
</dbReference>
<evidence type="ECO:0000259" key="16">
    <source>
        <dbReference type="Pfam" id="PF00156"/>
    </source>
</evidence>
<dbReference type="STRING" id="1121439.dsat_2268"/>
<evidence type="ECO:0000256" key="2">
    <source>
        <dbReference type="ARBA" id="ARBA00004496"/>
    </source>
</evidence>